<dbReference type="eggNOG" id="ENOG502QRW5">
    <property type="taxonomic scope" value="Eukaryota"/>
</dbReference>
<evidence type="ECO:0000313" key="4">
    <source>
        <dbReference type="Proteomes" id="UP000198341"/>
    </source>
</evidence>
<dbReference type="KEGG" id="bpg:Bathy05g03850"/>
<dbReference type="GO" id="GO:0016491">
    <property type="term" value="F:oxidoreductase activity"/>
    <property type="evidence" value="ECO:0007669"/>
    <property type="project" value="UniProtKB-KW"/>
</dbReference>
<dbReference type="Proteomes" id="UP000198341">
    <property type="component" value="Chromosome 5"/>
</dbReference>
<evidence type="ECO:0000256" key="1">
    <source>
        <dbReference type="ARBA" id="ARBA00006056"/>
    </source>
</evidence>
<gene>
    <name evidence="3" type="ORF">Bathy05g03850</name>
</gene>
<dbReference type="SUPFAM" id="SSF89733">
    <property type="entry name" value="L-sulfolactate dehydrogenase-like"/>
    <property type="match status" value="1"/>
</dbReference>
<dbReference type="PANTHER" id="PTHR11091">
    <property type="entry name" value="OXIDOREDUCTASE-RELATED"/>
    <property type="match status" value="1"/>
</dbReference>
<proteinExistence type="inferred from homology"/>
<dbReference type="EMBL" id="FO082274">
    <property type="protein sequence ID" value="CCO16596.1"/>
    <property type="molecule type" value="Genomic_DNA"/>
</dbReference>
<protein>
    <submittedName>
        <fullName evidence="3">Ureidoglycolate dehydrogenase</fullName>
    </submittedName>
</protein>
<accession>K8EEZ0</accession>
<organism evidence="3 4">
    <name type="scientific">Bathycoccus prasinos</name>
    <dbReference type="NCBI Taxonomy" id="41875"/>
    <lineage>
        <taxon>Eukaryota</taxon>
        <taxon>Viridiplantae</taxon>
        <taxon>Chlorophyta</taxon>
        <taxon>Mamiellophyceae</taxon>
        <taxon>Mamiellales</taxon>
        <taxon>Bathycoccaceae</taxon>
        <taxon>Bathycoccus</taxon>
    </lineage>
</organism>
<dbReference type="InterPro" id="IPR003767">
    <property type="entry name" value="Malate/L-lactate_DH-like"/>
</dbReference>
<dbReference type="Gene3D" id="1.10.1530.10">
    <property type="match status" value="1"/>
</dbReference>
<dbReference type="GeneID" id="19015888"/>
<comment type="similarity">
    <text evidence="1">Belongs to the LDH2/MDH2 oxidoreductase family.</text>
</comment>
<name>K8EEZ0_9CHLO</name>
<evidence type="ECO:0000256" key="2">
    <source>
        <dbReference type="ARBA" id="ARBA00023002"/>
    </source>
</evidence>
<dbReference type="Gene3D" id="3.30.1370.60">
    <property type="entry name" value="Hypothetical oxidoreductase yiak, domain 2"/>
    <property type="match status" value="1"/>
</dbReference>
<dbReference type="OrthoDB" id="3512640at2759"/>
<reference evidence="3 4" key="1">
    <citation type="submission" date="2011-10" db="EMBL/GenBank/DDBJ databases">
        <authorList>
            <person name="Genoscope - CEA"/>
        </authorList>
    </citation>
    <scope>NUCLEOTIDE SEQUENCE [LARGE SCALE GENOMIC DNA]</scope>
    <source>
        <strain evidence="3 4">RCC 1105</strain>
    </source>
</reference>
<keyword evidence="4" id="KW-1185">Reference proteome</keyword>
<dbReference type="RefSeq" id="XP_007513038.1">
    <property type="nucleotide sequence ID" value="XM_007512976.1"/>
</dbReference>
<sequence length="385" mass="40835">MSFSLKSASITPGVTMMKSKSPLKRGRVSSASKKSFVVKASGDTMVSIDELTETTRKAIKTYGYDEKATECILDILMYAQLRGNNQGIIKVTTNGIARDPEATPIKITEPVPLSAAIDGGNNHGMIVLDKAAEIAIEKCKQHGVGVVGTNHTFTSTGALGYYAKKIGEQGMVGIVLAQSPEFVAPAGAKQAIFGTNPIGCSIPRKGGEPMTLDMATSAYAFFGLLEAKTSGKPLPPNVAQDKDGNMTTDANAALDGGAIMTFDCGYKSSNLSLCIELLAGPLVGAAYNDKKAAKNWGNLVFAIDPKILGNDDFLEQSAFVMERVKNAERKEGVSSINLPGERGDALAAENKKKGTIGVEPNLWKGLQEYAAKYDPKAEVFPIEWA</sequence>
<dbReference type="InterPro" id="IPR043143">
    <property type="entry name" value="Mal/L-sulf/L-lact_DH-like_NADP"/>
</dbReference>
<keyword evidence="2" id="KW-0560">Oxidoreductase</keyword>
<dbReference type="InterPro" id="IPR036111">
    <property type="entry name" value="Mal/L-sulfo/L-lacto_DH-like_sf"/>
</dbReference>
<dbReference type="STRING" id="41875.K8EEZ0"/>
<dbReference type="Pfam" id="PF02615">
    <property type="entry name" value="Ldh_2"/>
    <property type="match status" value="1"/>
</dbReference>
<evidence type="ECO:0000313" key="3">
    <source>
        <dbReference type="EMBL" id="CCO16596.1"/>
    </source>
</evidence>
<dbReference type="AlphaFoldDB" id="K8EEZ0"/>
<dbReference type="PANTHER" id="PTHR11091:SF0">
    <property type="entry name" value="MALATE DEHYDROGENASE"/>
    <property type="match status" value="1"/>
</dbReference>
<dbReference type="InterPro" id="IPR043144">
    <property type="entry name" value="Mal/L-sulf/L-lact_DH-like_ah"/>
</dbReference>